<feature type="transmembrane region" description="Helical" evidence="6">
    <location>
        <begin position="356"/>
        <end position="376"/>
    </location>
</feature>
<comment type="subcellular location">
    <subcellularLocation>
        <location evidence="1">Cell membrane</location>
        <topology evidence="1">Multi-pass membrane protein</topology>
    </subcellularLocation>
</comment>
<dbReference type="PANTHER" id="PTHR32309">
    <property type="entry name" value="TYROSINE-PROTEIN KINASE"/>
    <property type="match status" value="1"/>
</dbReference>
<evidence type="ECO:0000256" key="5">
    <source>
        <dbReference type="ARBA" id="ARBA00023136"/>
    </source>
</evidence>
<keyword evidence="10" id="KW-1185">Reference proteome</keyword>
<evidence type="ECO:0000256" key="4">
    <source>
        <dbReference type="ARBA" id="ARBA00022989"/>
    </source>
</evidence>
<keyword evidence="3 6" id="KW-0812">Transmembrane</keyword>
<evidence type="ECO:0000256" key="3">
    <source>
        <dbReference type="ARBA" id="ARBA00022692"/>
    </source>
</evidence>
<dbReference type="PANTHER" id="PTHR32309:SF13">
    <property type="entry name" value="FERRIC ENTEROBACTIN TRANSPORT PROTEIN FEPE"/>
    <property type="match status" value="1"/>
</dbReference>
<sequence length="416" mass="46026">MTQQQSTETNHGFSDPSETLDILEYLEIIAARKKVIIYTTGIAFLLSVVVSFSLPKIYSSTAMILPPQQDPGMLGLMVGQMGGSGMANLANDLLGAGNSADTYVSILNSNAVSDAIIDRFNLMKVYDDRYRFDTYKSLDKNVDISAGKKDGIISITVEDEDPQRAANMANAYVEELEKLTVQLNVTGASENKNYLEQRLVKSKGDLSKAEDAVKDFQSKYKMVSVSDQAAATIEGIAQIKAQLVSQEMQLAVLRRQFTDSSDEVISTKTSIANLKSQLDRLEGSRAGGAIPGVGAVPELKEQYIRLMREFKIQEALVELLTKQYEMTKLSEAKDVTSIQVIQHARVPDKKTKPKRLIIIMSATFLGGISAILYIVMRNCFANMQSNDIERWTRVKAQLFGSVLLTKNVKSDLKHRL</sequence>
<keyword evidence="2" id="KW-1003">Cell membrane</keyword>
<accession>A0ABN6VY53</accession>
<dbReference type="Pfam" id="PF02706">
    <property type="entry name" value="Wzz"/>
    <property type="match status" value="1"/>
</dbReference>
<keyword evidence="4 6" id="KW-1133">Transmembrane helix</keyword>
<keyword evidence="5 6" id="KW-0472">Membrane</keyword>
<evidence type="ECO:0000259" key="7">
    <source>
        <dbReference type="Pfam" id="PF02706"/>
    </source>
</evidence>
<proteinExistence type="predicted"/>
<protein>
    <submittedName>
        <fullName evidence="9">Polysaccharide chain length determinant protein</fullName>
    </submittedName>
</protein>
<reference evidence="9 10" key="1">
    <citation type="submission" date="2022-12" db="EMBL/GenBank/DDBJ databases">
        <title>Polyphasic characterization of Geotalea uranireducens NIT-SL11 newly isolated from a complex of sewage sludge and microbially reduced graphene oxide.</title>
        <authorList>
            <person name="Xie L."/>
            <person name="Yoshida N."/>
            <person name="Meng L."/>
        </authorList>
    </citation>
    <scope>NUCLEOTIDE SEQUENCE [LARGE SCALE GENOMIC DNA]</scope>
    <source>
        <strain evidence="9 10">NIT-SL11</strain>
    </source>
</reference>
<dbReference type="EMBL" id="AP027151">
    <property type="protein sequence ID" value="BDV43452.1"/>
    <property type="molecule type" value="Genomic_DNA"/>
</dbReference>
<dbReference type="Gene3D" id="3.30.1890.10">
    <property type="entry name" value="FepE-like"/>
    <property type="match status" value="1"/>
</dbReference>
<gene>
    <name evidence="9" type="ORF">GURASL_23750</name>
</gene>
<dbReference type="RefSeq" id="WP_281999570.1">
    <property type="nucleotide sequence ID" value="NZ_AP027151.1"/>
</dbReference>
<dbReference type="InterPro" id="IPR003856">
    <property type="entry name" value="LPS_length_determ_N"/>
</dbReference>
<organism evidence="9 10">
    <name type="scientific">Geotalea uraniireducens</name>
    <dbReference type="NCBI Taxonomy" id="351604"/>
    <lineage>
        <taxon>Bacteria</taxon>
        <taxon>Pseudomonadati</taxon>
        <taxon>Thermodesulfobacteriota</taxon>
        <taxon>Desulfuromonadia</taxon>
        <taxon>Geobacterales</taxon>
        <taxon>Geobacteraceae</taxon>
        <taxon>Geotalea</taxon>
    </lineage>
</organism>
<evidence type="ECO:0000313" key="10">
    <source>
        <dbReference type="Proteomes" id="UP001317705"/>
    </source>
</evidence>
<name>A0ABN6VY53_9BACT</name>
<evidence type="ECO:0000256" key="6">
    <source>
        <dbReference type="SAM" id="Phobius"/>
    </source>
</evidence>
<dbReference type="InterPro" id="IPR050445">
    <property type="entry name" value="Bact_polysacc_biosynth/exp"/>
</dbReference>
<evidence type="ECO:0000313" key="9">
    <source>
        <dbReference type="EMBL" id="BDV43452.1"/>
    </source>
</evidence>
<feature type="domain" description="Tyrosine-protein kinase G-rich" evidence="8">
    <location>
        <begin position="299"/>
        <end position="378"/>
    </location>
</feature>
<evidence type="ECO:0000256" key="2">
    <source>
        <dbReference type="ARBA" id="ARBA00022475"/>
    </source>
</evidence>
<dbReference type="Proteomes" id="UP001317705">
    <property type="component" value="Chromosome"/>
</dbReference>
<evidence type="ECO:0000256" key="1">
    <source>
        <dbReference type="ARBA" id="ARBA00004651"/>
    </source>
</evidence>
<dbReference type="Pfam" id="PF13807">
    <property type="entry name" value="GNVR"/>
    <property type="match status" value="1"/>
</dbReference>
<feature type="transmembrane region" description="Helical" evidence="6">
    <location>
        <begin position="35"/>
        <end position="54"/>
    </location>
</feature>
<dbReference type="InterPro" id="IPR032807">
    <property type="entry name" value="GNVR"/>
</dbReference>
<evidence type="ECO:0000259" key="8">
    <source>
        <dbReference type="Pfam" id="PF13807"/>
    </source>
</evidence>
<feature type="domain" description="Polysaccharide chain length determinant N-terminal" evidence="7">
    <location>
        <begin position="18"/>
        <end position="118"/>
    </location>
</feature>